<dbReference type="Gene3D" id="2.30.40.10">
    <property type="entry name" value="Urease, subunit C, domain 1"/>
    <property type="match status" value="1"/>
</dbReference>
<dbReference type="InterPro" id="IPR050378">
    <property type="entry name" value="Metallo-dep_Hydrolases_sf"/>
</dbReference>
<gene>
    <name evidence="2" type="ORF">AB4Y30_15580</name>
</gene>
<organism evidence="2">
    <name type="scientific">Ornithinibacillus sp. 4-3</name>
    <dbReference type="NCBI Taxonomy" id="3231488"/>
    <lineage>
        <taxon>Bacteria</taxon>
        <taxon>Bacillati</taxon>
        <taxon>Bacillota</taxon>
        <taxon>Bacilli</taxon>
        <taxon>Bacillales</taxon>
        <taxon>Bacillaceae</taxon>
        <taxon>Ornithinibacillus</taxon>
    </lineage>
</organism>
<evidence type="ECO:0000313" key="2">
    <source>
        <dbReference type="EMBL" id="XDK32407.1"/>
    </source>
</evidence>
<dbReference type="InterPro" id="IPR011059">
    <property type="entry name" value="Metal-dep_hydrolase_composite"/>
</dbReference>
<dbReference type="InterPro" id="IPR032466">
    <property type="entry name" value="Metal_Hydrolase"/>
</dbReference>
<protein>
    <submittedName>
        <fullName evidence="2">Amidohydrolase family protein</fullName>
    </submittedName>
</protein>
<dbReference type="SUPFAM" id="SSF51556">
    <property type="entry name" value="Metallo-dependent hydrolases"/>
    <property type="match status" value="1"/>
</dbReference>
<proteinExistence type="predicted"/>
<feature type="domain" description="Amidohydrolase 3" evidence="1">
    <location>
        <begin position="44"/>
        <end position="508"/>
    </location>
</feature>
<dbReference type="Pfam" id="PF07969">
    <property type="entry name" value="Amidohydro_3"/>
    <property type="match status" value="1"/>
</dbReference>
<evidence type="ECO:0000259" key="1">
    <source>
        <dbReference type="Pfam" id="PF07969"/>
    </source>
</evidence>
<dbReference type="Gene3D" id="3.20.20.140">
    <property type="entry name" value="Metal-dependent hydrolases"/>
    <property type="match status" value="1"/>
</dbReference>
<dbReference type="CDD" id="cd01297">
    <property type="entry name" value="D-aminoacylase"/>
    <property type="match status" value="1"/>
</dbReference>
<sequence>MYDLIIKNGQIYDGTGNPATQLDLGIKDGKIKKIGHLGDAEATQIIDAKNLAVSPGFIDAHSHSDLLCTKPEMQKVKLRQGVTTELLGQDGISVAPVSDKTRPLWQQQLKALNGDIGDWPWESIAEYLAFLEKSSIPCNALYLVPHGAVRSLVMGFEERIATKEEMEQMRLLVEEGMRQGAVGLSTGLEYTPNLYSDKDELIEICKGSAKYHGSLVVHIRNEDDTCLEALDEVVDVARQSGVRLHISHFKVAGEGNRDKYEIFLNKMMEAREEGIEVTFDQYPYVHGSTVLLSILPAWMHAGGTGKMLERLKDPKARAQVKADYDVSRGYKNFKDENEWKKITINFVATEANKVLEGKTMYEVAELRKQDPFDAMFDLLIEEDAAVTMIVEWGFEEDIIYGMKHELQMVGSDGIFGGRPHPRVSGTFPRVLGKYAREEGVFTLAEAIRKMTAAPAQFLRLHDRGLLRENYWADIVIFDPKTVTDQATYEDPMQAPIGIEYVIVNGEITIKQNEYTGTTSGKVIRLQDLA</sequence>
<name>A0AB39HP49_9BACI</name>
<dbReference type="EMBL" id="CP162599">
    <property type="protein sequence ID" value="XDK32407.1"/>
    <property type="molecule type" value="Genomic_DNA"/>
</dbReference>
<dbReference type="PANTHER" id="PTHR11647:SF1">
    <property type="entry name" value="COLLAPSIN RESPONSE MEDIATOR PROTEIN"/>
    <property type="match status" value="1"/>
</dbReference>
<accession>A0AB39HP49</accession>
<dbReference type="PANTHER" id="PTHR11647">
    <property type="entry name" value="HYDRANTOINASE/DIHYDROPYRIMIDINASE FAMILY MEMBER"/>
    <property type="match status" value="1"/>
</dbReference>
<dbReference type="SUPFAM" id="SSF51338">
    <property type="entry name" value="Composite domain of metallo-dependent hydrolases"/>
    <property type="match status" value="1"/>
</dbReference>
<dbReference type="RefSeq" id="WP_368653096.1">
    <property type="nucleotide sequence ID" value="NZ_CP162599.1"/>
</dbReference>
<dbReference type="InterPro" id="IPR013108">
    <property type="entry name" value="Amidohydro_3"/>
</dbReference>
<dbReference type="InterPro" id="IPR023100">
    <property type="entry name" value="D-aminoacylase_insert_dom_sf"/>
</dbReference>
<dbReference type="Gene3D" id="3.30.1490.130">
    <property type="entry name" value="D-aminoacylase. Domain 3"/>
    <property type="match status" value="1"/>
</dbReference>
<dbReference type="GO" id="GO:0005829">
    <property type="term" value="C:cytosol"/>
    <property type="evidence" value="ECO:0007669"/>
    <property type="project" value="TreeGrafter"/>
</dbReference>
<dbReference type="AlphaFoldDB" id="A0AB39HP49"/>
<dbReference type="GO" id="GO:0016811">
    <property type="term" value="F:hydrolase activity, acting on carbon-nitrogen (but not peptide) bonds, in linear amides"/>
    <property type="evidence" value="ECO:0007669"/>
    <property type="project" value="InterPro"/>
</dbReference>
<dbReference type="GO" id="GO:0016812">
    <property type="term" value="F:hydrolase activity, acting on carbon-nitrogen (but not peptide) bonds, in cyclic amides"/>
    <property type="evidence" value="ECO:0007669"/>
    <property type="project" value="TreeGrafter"/>
</dbReference>
<reference evidence="2" key="1">
    <citation type="submission" date="2024-07" db="EMBL/GenBank/DDBJ databases">
        <title>Halotolerant mesophilic bacterium Ornithinibacillus sp. 4-3, sp. nov., isolated from soil.</title>
        <authorList>
            <person name="Sidarenka A.V."/>
            <person name="Guliayeva D.E."/>
            <person name="Leanovich S.I."/>
            <person name="Hileuskaya K.S."/>
            <person name="Akhremchuk A.E."/>
            <person name="Sikolenko M.A."/>
            <person name="Valentovich L.N."/>
        </authorList>
    </citation>
    <scope>NUCLEOTIDE SEQUENCE</scope>
    <source>
        <strain evidence="2">4-3</strain>
    </source>
</reference>